<evidence type="ECO:0000259" key="7">
    <source>
        <dbReference type="PROSITE" id="PS51007"/>
    </source>
</evidence>
<keyword evidence="1 4" id="KW-0349">Heme</keyword>
<dbReference type="Gene3D" id="1.10.760.10">
    <property type="entry name" value="Cytochrome c-like domain"/>
    <property type="match status" value="1"/>
</dbReference>
<feature type="compositionally biased region" description="Basic and acidic residues" evidence="5">
    <location>
        <begin position="88"/>
        <end position="97"/>
    </location>
</feature>
<evidence type="ECO:0000256" key="4">
    <source>
        <dbReference type="PROSITE-ProRule" id="PRU00433"/>
    </source>
</evidence>
<proteinExistence type="predicted"/>
<feature type="chain" id="PRO_5045786004" description="Cytochrome c domain-containing protein" evidence="6">
    <location>
        <begin position="20"/>
        <end position="112"/>
    </location>
</feature>
<evidence type="ECO:0000256" key="5">
    <source>
        <dbReference type="SAM" id="MobiDB-lite"/>
    </source>
</evidence>
<dbReference type="Proteomes" id="UP001404956">
    <property type="component" value="Unassembled WGS sequence"/>
</dbReference>
<evidence type="ECO:0000256" key="1">
    <source>
        <dbReference type="ARBA" id="ARBA00022617"/>
    </source>
</evidence>
<dbReference type="RefSeq" id="WP_345451629.1">
    <property type="nucleotide sequence ID" value="NZ_BAABRV010000002.1"/>
</dbReference>
<keyword evidence="9" id="KW-1185">Reference proteome</keyword>
<organism evidence="8 9">
    <name type="scientific">Deinococcus aluminii</name>
    <dbReference type="NCBI Taxonomy" id="1656885"/>
    <lineage>
        <taxon>Bacteria</taxon>
        <taxon>Thermotogati</taxon>
        <taxon>Deinococcota</taxon>
        <taxon>Deinococci</taxon>
        <taxon>Deinococcales</taxon>
        <taxon>Deinococcaceae</taxon>
        <taxon>Deinococcus</taxon>
    </lineage>
</organism>
<protein>
    <recommendedName>
        <fullName evidence="7">Cytochrome c domain-containing protein</fullName>
    </recommendedName>
</protein>
<feature type="domain" description="Cytochrome c" evidence="7">
    <location>
        <begin position="21"/>
        <end position="112"/>
    </location>
</feature>
<dbReference type="Pfam" id="PF00034">
    <property type="entry name" value="Cytochrom_C"/>
    <property type="match status" value="1"/>
</dbReference>
<name>A0ABP9XAR6_9DEIO</name>
<feature type="signal peptide" evidence="6">
    <location>
        <begin position="1"/>
        <end position="19"/>
    </location>
</feature>
<sequence>MRPLISLLLLAAIAAPAHAAVSTAAGKAIYTANCAGCHGAKAQGGVGPSLHEAAGWSYALFRRAMLQDKDDHGAPLKPPMPNWGKVGFKGDHGKPPTDAEIKNLQAYLKTLK</sequence>
<keyword evidence="2 4" id="KW-0479">Metal-binding</keyword>
<gene>
    <name evidence="8" type="ORF">Dalu01_00861</name>
</gene>
<reference evidence="8 9" key="1">
    <citation type="submission" date="2024-02" db="EMBL/GenBank/DDBJ databases">
        <title>Deinococcus aluminii NBRC 112889.</title>
        <authorList>
            <person name="Ichikawa N."/>
            <person name="Katano-Makiyama Y."/>
            <person name="Hidaka K."/>
        </authorList>
    </citation>
    <scope>NUCLEOTIDE SEQUENCE [LARGE SCALE GENOMIC DNA]</scope>
    <source>
        <strain evidence="8 9">NBRC 112889</strain>
    </source>
</reference>
<comment type="caution">
    <text evidence="8">The sequence shown here is derived from an EMBL/GenBank/DDBJ whole genome shotgun (WGS) entry which is preliminary data.</text>
</comment>
<dbReference type="PROSITE" id="PS51007">
    <property type="entry name" value="CYTC"/>
    <property type="match status" value="1"/>
</dbReference>
<dbReference type="InterPro" id="IPR036909">
    <property type="entry name" value="Cyt_c-like_dom_sf"/>
</dbReference>
<accession>A0ABP9XAR6</accession>
<evidence type="ECO:0000313" key="8">
    <source>
        <dbReference type="EMBL" id="GAA5532472.1"/>
    </source>
</evidence>
<keyword evidence="6" id="KW-0732">Signal</keyword>
<dbReference type="SUPFAM" id="SSF46626">
    <property type="entry name" value="Cytochrome c"/>
    <property type="match status" value="1"/>
</dbReference>
<feature type="region of interest" description="Disordered" evidence="5">
    <location>
        <begin position="70"/>
        <end position="97"/>
    </location>
</feature>
<evidence type="ECO:0000256" key="2">
    <source>
        <dbReference type="ARBA" id="ARBA00022723"/>
    </source>
</evidence>
<dbReference type="EMBL" id="BAABRV010000002">
    <property type="protein sequence ID" value="GAA5532472.1"/>
    <property type="molecule type" value="Genomic_DNA"/>
</dbReference>
<dbReference type="InterPro" id="IPR009056">
    <property type="entry name" value="Cyt_c-like_dom"/>
</dbReference>
<evidence type="ECO:0000256" key="3">
    <source>
        <dbReference type="ARBA" id="ARBA00023004"/>
    </source>
</evidence>
<evidence type="ECO:0000313" key="9">
    <source>
        <dbReference type="Proteomes" id="UP001404956"/>
    </source>
</evidence>
<evidence type="ECO:0000256" key="6">
    <source>
        <dbReference type="SAM" id="SignalP"/>
    </source>
</evidence>
<keyword evidence="3 4" id="KW-0408">Iron</keyword>